<evidence type="ECO:0000256" key="1">
    <source>
        <dbReference type="SAM" id="SignalP"/>
    </source>
</evidence>
<dbReference type="AlphaFoldDB" id="A0A7H0VEE4"/>
<organism evidence="2 3">
    <name type="scientific">Croceimicrobium hydrocarbonivorans</name>
    <dbReference type="NCBI Taxonomy" id="2761580"/>
    <lineage>
        <taxon>Bacteria</taxon>
        <taxon>Pseudomonadati</taxon>
        <taxon>Bacteroidota</taxon>
        <taxon>Flavobacteriia</taxon>
        <taxon>Flavobacteriales</taxon>
        <taxon>Owenweeksiaceae</taxon>
        <taxon>Croceimicrobium</taxon>
    </lineage>
</organism>
<evidence type="ECO:0000313" key="3">
    <source>
        <dbReference type="Proteomes" id="UP000516305"/>
    </source>
</evidence>
<evidence type="ECO:0008006" key="4">
    <source>
        <dbReference type="Google" id="ProtNLM"/>
    </source>
</evidence>
<dbReference type="Gene3D" id="2.40.160.20">
    <property type="match status" value="1"/>
</dbReference>
<keyword evidence="1" id="KW-0732">Signal</keyword>
<accession>A0A7H0VEE4</accession>
<feature type="chain" id="PRO_5028937564" description="Outer membrane protein beta-barrel domain-containing protein" evidence="1">
    <location>
        <begin position="19"/>
        <end position="175"/>
    </location>
</feature>
<reference evidence="2 3" key="1">
    <citation type="submission" date="2020-08" db="EMBL/GenBank/DDBJ databases">
        <title>Croceimicrobium hydrocarbonivorans gen. nov., sp. nov., a novel marine bacterium isolated from a bacterial consortium that degrades polyethylene terephthalate.</title>
        <authorList>
            <person name="Liu R."/>
        </authorList>
    </citation>
    <scope>NUCLEOTIDE SEQUENCE [LARGE SCALE GENOMIC DNA]</scope>
    <source>
        <strain evidence="2 3">A20-9</strain>
    </source>
</reference>
<dbReference type="EMBL" id="CP060139">
    <property type="protein sequence ID" value="QNR24092.1"/>
    <property type="molecule type" value="Genomic_DNA"/>
</dbReference>
<evidence type="ECO:0000313" key="2">
    <source>
        <dbReference type="EMBL" id="QNR24092.1"/>
    </source>
</evidence>
<dbReference type="KEGG" id="chyd:H4K34_17240"/>
<keyword evidence="3" id="KW-1185">Reference proteome</keyword>
<protein>
    <recommendedName>
        <fullName evidence="4">Outer membrane protein beta-barrel domain-containing protein</fullName>
    </recommendedName>
</protein>
<dbReference type="Proteomes" id="UP000516305">
    <property type="component" value="Chromosome"/>
</dbReference>
<dbReference type="RefSeq" id="WP_210758626.1">
    <property type="nucleotide sequence ID" value="NZ_CP060139.1"/>
</dbReference>
<feature type="signal peptide" evidence="1">
    <location>
        <begin position="1"/>
        <end position="18"/>
    </location>
</feature>
<gene>
    <name evidence="2" type="ORF">H4K34_17240</name>
</gene>
<name>A0A7H0VEE4_9FLAO</name>
<sequence length="175" mass="19342">MRKLTLILLSCISISAFAQEKPASKREFGLRGAGLNNFGLIYKKPTDKGNYWRFHLASLQYQYQDNSNTNFNSSVGAVAFGVGYEYRKSINSEFQFIHGPEPRISASFSNSSSNLGLGLAYILGAQYQLSQSFYIGLELSPSLNFNISDVGGADQTALSLNANSNVAFLFIVYRF</sequence>
<proteinExistence type="predicted"/>